<dbReference type="EMBL" id="CAICTM010000685">
    <property type="protein sequence ID" value="CAB9514963.1"/>
    <property type="molecule type" value="Genomic_DNA"/>
</dbReference>
<evidence type="ECO:0000256" key="4">
    <source>
        <dbReference type="RuleBase" id="RU000363"/>
    </source>
</evidence>
<dbReference type="SUPFAM" id="SSF51735">
    <property type="entry name" value="NAD(P)-binding Rossmann-fold domains"/>
    <property type="match status" value="1"/>
</dbReference>
<dbReference type="CDD" id="cd05356">
    <property type="entry name" value="17beta-HSD1_like_SDR_c"/>
    <property type="match status" value="1"/>
</dbReference>
<dbReference type="PRINTS" id="PR00081">
    <property type="entry name" value="GDHRDH"/>
</dbReference>
<protein>
    <submittedName>
        <fullName evidence="6">Oxooacyl-coA reductase let-767</fullName>
    </submittedName>
</protein>
<dbReference type="PANTHER" id="PTHR43899:SF13">
    <property type="entry name" value="RH59310P"/>
    <property type="match status" value="1"/>
</dbReference>
<keyword evidence="5" id="KW-0812">Transmembrane</keyword>
<feature type="transmembrane region" description="Helical" evidence="5">
    <location>
        <begin position="14"/>
        <end position="33"/>
    </location>
</feature>
<dbReference type="PRINTS" id="PR00080">
    <property type="entry name" value="SDRFAMILY"/>
</dbReference>
<organism evidence="6 7">
    <name type="scientific">Seminavis robusta</name>
    <dbReference type="NCBI Taxonomy" id="568900"/>
    <lineage>
        <taxon>Eukaryota</taxon>
        <taxon>Sar</taxon>
        <taxon>Stramenopiles</taxon>
        <taxon>Ochrophyta</taxon>
        <taxon>Bacillariophyta</taxon>
        <taxon>Bacillariophyceae</taxon>
        <taxon>Bacillariophycidae</taxon>
        <taxon>Naviculales</taxon>
        <taxon>Naviculaceae</taxon>
        <taxon>Seminavis</taxon>
    </lineage>
</organism>
<dbReference type="GO" id="GO:0016491">
    <property type="term" value="F:oxidoreductase activity"/>
    <property type="evidence" value="ECO:0007669"/>
    <property type="project" value="UniProtKB-KW"/>
</dbReference>
<reference evidence="6" key="1">
    <citation type="submission" date="2020-06" db="EMBL/GenBank/DDBJ databases">
        <authorList>
            <consortium name="Plant Systems Biology data submission"/>
        </authorList>
    </citation>
    <scope>NUCLEOTIDE SEQUENCE</scope>
    <source>
        <strain evidence="6">D6</strain>
    </source>
</reference>
<dbReference type="InterPro" id="IPR051019">
    <property type="entry name" value="VLCFA-Steroid_DH"/>
</dbReference>
<evidence type="ECO:0000313" key="6">
    <source>
        <dbReference type="EMBL" id="CAB9514963.1"/>
    </source>
</evidence>
<keyword evidence="5" id="KW-0472">Membrane</keyword>
<keyword evidence="3" id="KW-0560">Oxidoreductase</keyword>
<dbReference type="AlphaFoldDB" id="A0A9N8HLI6"/>
<dbReference type="Gene3D" id="3.40.50.720">
    <property type="entry name" value="NAD(P)-binding Rossmann-like Domain"/>
    <property type="match status" value="1"/>
</dbReference>
<evidence type="ECO:0000313" key="7">
    <source>
        <dbReference type="Proteomes" id="UP001153069"/>
    </source>
</evidence>
<dbReference type="PANTHER" id="PTHR43899">
    <property type="entry name" value="RH59310P"/>
    <property type="match status" value="1"/>
</dbReference>
<proteinExistence type="inferred from homology"/>
<dbReference type="Proteomes" id="UP001153069">
    <property type="component" value="Unassembled WGS sequence"/>
</dbReference>
<evidence type="ECO:0000256" key="5">
    <source>
        <dbReference type="SAM" id="Phobius"/>
    </source>
</evidence>
<comment type="caution">
    <text evidence="6">The sequence shown here is derived from an EMBL/GenBank/DDBJ whole genome shotgun (WGS) entry which is preliminary data.</text>
</comment>
<dbReference type="InterPro" id="IPR036291">
    <property type="entry name" value="NAD(P)-bd_dom_sf"/>
</dbReference>
<dbReference type="Pfam" id="PF00106">
    <property type="entry name" value="adh_short"/>
    <property type="match status" value="1"/>
</dbReference>
<dbReference type="InterPro" id="IPR002347">
    <property type="entry name" value="SDR_fam"/>
</dbReference>
<name>A0A9N8HLI6_9STRA</name>
<accession>A0A9N8HLI6</accession>
<keyword evidence="7" id="KW-1185">Reference proteome</keyword>
<sequence>MESMMSFASDLKSVSPLTSGCALIGGVVVLLFIKKVAISAYKTFLRPAIDFTKLGKWAVVTGATDGIGKAYAFELAKRGVNVVIISRTESKLEAVKKEIDDKKYGVEVKYVVCDYGKFDTKARDMIAKELEGLEIGVLINNVGASYRYPRYFHELPKEEIQHLLTMNVDSTVWMTEMVLKGMVERKKGAIVNLSSAAARYTQPLLAEYGACKSFIEKFSCSLNAEYSGKGITCQCQAPFFVATKLAKMRKSWSVPTPEEYCAQGIKWIGYPDDIVSPFWIHATAGWVLLTIPQALTTAHFTQVLGGLRKRGIAKDANGGVSPQKTKKN</sequence>
<keyword evidence="5" id="KW-1133">Transmembrane helix</keyword>
<keyword evidence="2" id="KW-0521">NADP</keyword>
<comment type="similarity">
    <text evidence="1 4">Belongs to the short-chain dehydrogenases/reductases (SDR) family.</text>
</comment>
<dbReference type="OrthoDB" id="1393670at2759"/>
<evidence type="ECO:0000256" key="3">
    <source>
        <dbReference type="ARBA" id="ARBA00023002"/>
    </source>
</evidence>
<gene>
    <name evidence="6" type="ORF">SEMRO_686_G187090.1</name>
</gene>
<evidence type="ECO:0000256" key="2">
    <source>
        <dbReference type="ARBA" id="ARBA00022857"/>
    </source>
</evidence>
<evidence type="ECO:0000256" key="1">
    <source>
        <dbReference type="ARBA" id="ARBA00006484"/>
    </source>
</evidence>
<dbReference type="FunFam" id="3.40.50.720:FF:000137">
    <property type="entry name" value="Hydroxysteroid (17-beta) dehydrogenase 3"/>
    <property type="match status" value="1"/>
</dbReference>
<dbReference type="PIRSF" id="PIRSF000126">
    <property type="entry name" value="11-beta-HSD1"/>
    <property type="match status" value="1"/>
</dbReference>